<sequence length="79" mass="8762">MSAAREALYELGADVLTRFDRIEDTLNTRFAGQPAVRIACPHTTAAGSQLQPLDGDHTALEHCADTGMYNHPQRQRRPE</sequence>
<organism evidence="1 2">
    <name type="scientific">Enteractinococcus fodinae</name>
    <dbReference type="NCBI Taxonomy" id="684663"/>
    <lineage>
        <taxon>Bacteria</taxon>
        <taxon>Bacillati</taxon>
        <taxon>Actinomycetota</taxon>
        <taxon>Actinomycetes</taxon>
        <taxon>Micrococcales</taxon>
        <taxon>Micrococcaceae</taxon>
    </lineage>
</organism>
<keyword evidence="2" id="KW-1185">Reference proteome</keyword>
<keyword evidence="1" id="KW-0238">DNA-binding</keyword>
<accession>A0ABU2B438</accession>
<evidence type="ECO:0000313" key="1">
    <source>
        <dbReference type="EMBL" id="MDR7348016.1"/>
    </source>
</evidence>
<dbReference type="EMBL" id="JAVDYJ010000001">
    <property type="protein sequence ID" value="MDR7348016.1"/>
    <property type="molecule type" value="Genomic_DNA"/>
</dbReference>
<proteinExistence type="predicted"/>
<dbReference type="Proteomes" id="UP001183794">
    <property type="component" value="Unassembled WGS sequence"/>
</dbReference>
<comment type="caution">
    <text evidence="1">The sequence shown here is derived from an EMBL/GenBank/DDBJ whole genome shotgun (WGS) entry which is preliminary data.</text>
</comment>
<dbReference type="GO" id="GO:0003677">
    <property type="term" value="F:DNA binding"/>
    <property type="evidence" value="ECO:0007669"/>
    <property type="project" value="UniProtKB-KW"/>
</dbReference>
<evidence type="ECO:0000313" key="2">
    <source>
        <dbReference type="Proteomes" id="UP001183794"/>
    </source>
</evidence>
<dbReference type="RefSeq" id="WP_310174794.1">
    <property type="nucleotide sequence ID" value="NZ_BAABHE010000002.1"/>
</dbReference>
<protein>
    <submittedName>
        <fullName evidence="1">DNA-binding transcriptional LysR family regulator</fullName>
    </submittedName>
</protein>
<name>A0ABU2B438_9MICC</name>
<reference evidence="1 2" key="1">
    <citation type="submission" date="2023-07" db="EMBL/GenBank/DDBJ databases">
        <title>Sequencing the genomes of 1000 actinobacteria strains.</title>
        <authorList>
            <person name="Klenk H.-P."/>
        </authorList>
    </citation>
    <scope>NUCLEOTIDE SEQUENCE [LARGE SCALE GENOMIC DNA]</scope>
    <source>
        <strain evidence="1 2">DSM 22966</strain>
    </source>
</reference>
<gene>
    <name evidence="1" type="ORF">J2S62_002273</name>
</gene>